<dbReference type="Gramene" id="Kaladp0037s0428.1.v1.1">
    <property type="protein sequence ID" value="Kaladp0037s0428.1.v1.1"/>
    <property type="gene ID" value="Kaladp0037s0428.v1.1"/>
</dbReference>
<keyword evidence="11" id="KW-1185">Reference proteome</keyword>
<comment type="subcellular location">
    <subcellularLocation>
        <location evidence="1 9">Secreted</location>
    </subcellularLocation>
</comment>
<evidence type="ECO:0000256" key="5">
    <source>
        <dbReference type="ARBA" id="ARBA00022641"/>
    </source>
</evidence>
<dbReference type="InterPro" id="IPR009438">
    <property type="entry name" value="Phytosulfokine"/>
</dbReference>
<dbReference type="Pfam" id="PF06404">
    <property type="entry name" value="PSK"/>
    <property type="match status" value="1"/>
</dbReference>
<organism evidence="10 11">
    <name type="scientific">Kalanchoe fedtschenkoi</name>
    <name type="common">Lavender scallops</name>
    <name type="synonym">South American air plant</name>
    <dbReference type="NCBI Taxonomy" id="63787"/>
    <lineage>
        <taxon>Eukaryota</taxon>
        <taxon>Viridiplantae</taxon>
        <taxon>Streptophyta</taxon>
        <taxon>Embryophyta</taxon>
        <taxon>Tracheophyta</taxon>
        <taxon>Spermatophyta</taxon>
        <taxon>Magnoliopsida</taxon>
        <taxon>eudicotyledons</taxon>
        <taxon>Gunneridae</taxon>
        <taxon>Pentapetalae</taxon>
        <taxon>Saxifragales</taxon>
        <taxon>Crassulaceae</taxon>
        <taxon>Kalanchoe</taxon>
    </lineage>
</organism>
<dbReference type="GO" id="GO:0008283">
    <property type="term" value="P:cell population proliferation"/>
    <property type="evidence" value="ECO:0007669"/>
    <property type="project" value="UniProtKB-UniRule"/>
</dbReference>
<dbReference type="GO" id="GO:0008083">
    <property type="term" value="F:growth factor activity"/>
    <property type="evidence" value="ECO:0007669"/>
    <property type="project" value="UniProtKB-UniRule"/>
</dbReference>
<keyword evidence="5 9" id="KW-0765">Sulfation</keyword>
<evidence type="ECO:0000256" key="2">
    <source>
        <dbReference type="ARBA" id="ARBA00010781"/>
    </source>
</evidence>
<keyword evidence="8 9" id="KW-0339">Growth factor</keyword>
<evidence type="ECO:0000256" key="8">
    <source>
        <dbReference type="ARBA" id="ARBA00023030"/>
    </source>
</evidence>
<dbReference type="GO" id="GO:0030154">
    <property type="term" value="P:cell differentiation"/>
    <property type="evidence" value="ECO:0007669"/>
    <property type="project" value="UniProtKB-UniRule"/>
</dbReference>
<dbReference type="AlphaFoldDB" id="A0A7N0THX5"/>
<evidence type="ECO:0000313" key="11">
    <source>
        <dbReference type="Proteomes" id="UP000594263"/>
    </source>
</evidence>
<evidence type="ECO:0000256" key="3">
    <source>
        <dbReference type="ARBA" id="ARBA00022473"/>
    </source>
</evidence>
<evidence type="ECO:0000256" key="7">
    <source>
        <dbReference type="ARBA" id="ARBA00022782"/>
    </source>
</evidence>
<evidence type="ECO:0000313" key="10">
    <source>
        <dbReference type="EnsemblPlants" id="Kaladp0037s0428.1.v1.1"/>
    </source>
</evidence>
<comment type="PTM">
    <text evidence="9">Sulfation is important for activity and for the binding to a putative membrane receptor.</text>
</comment>
<evidence type="ECO:0000256" key="6">
    <source>
        <dbReference type="ARBA" id="ARBA00022729"/>
    </source>
</evidence>
<evidence type="ECO:0000256" key="1">
    <source>
        <dbReference type="ARBA" id="ARBA00004613"/>
    </source>
</evidence>
<comment type="similarity">
    <text evidence="2 9">Belongs to the phytosulfokine family.</text>
</comment>
<dbReference type="Proteomes" id="UP000594263">
    <property type="component" value="Unplaced"/>
</dbReference>
<protein>
    <recommendedName>
        <fullName evidence="9">Phytosulfokine</fullName>
    </recommendedName>
    <component>
        <recommendedName>
            <fullName evidence="9">Phytosulfokine-alpha</fullName>
            <shortName evidence="9">PSK-alpha</shortName>
            <shortName evidence="9">Phytosulfokine-a</shortName>
        </recommendedName>
    </component>
    <component>
        <recommendedName>
            <fullName evidence="9">Phytosulfokine-beta</fullName>
            <shortName evidence="9">PSK-beta</shortName>
            <shortName evidence="9">Phytosulfokine-b</shortName>
        </recommendedName>
    </component>
</protein>
<comment type="function">
    <text evidence="9">Promotes plant cell differentiation, organogenesis and somatic embryogenesis as well as cell proliferation.</text>
</comment>
<keyword evidence="3 9" id="KW-0217">Developmental protein</keyword>
<dbReference type="PANTHER" id="PTHR33285">
    <property type="entry name" value="PHYTOSULFOKINES 3"/>
    <property type="match status" value="1"/>
</dbReference>
<proteinExistence type="inferred from homology"/>
<keyword evidence="7 9" id="KW-0221">Differentiation</keyword>
<accession>A0A7N0THX5</accession>
<comment type="PTM">
    <text evidence="9">PSK-alpha is produced by endopeptidase digestion. PSK-beta is produced from PSK-alpha by exopeptidase digestion.</text>
</comment>
<dbReference type="GO" id="GO:0005576">
    <property type="term" value="C:extracellular region"/>
    <property type="evidence" value="ECO:0007669"/>
    <property type="project" value="UniProtKB-SubCell"/>
</dbReference>
<dbReference type="PANTHER" id="PTHR33285:SF55">
    <property type="entry name" value="PHYTOSULFOKINES 3"/>
    <property type="match status" value="1"/>
</dbReference>
<dbReference type="EnsemblPlants" id="Kaladp0037s0428.1.v1.1">
    <property type="protein sequence ID" value="Kaladp0037s0428.1.v1.1"/>
    <property type="gene ID" value="Kaladp0037s0428.v1.1"/>
</dbReference>
<name>A0A7N0THX5_KALFE</name>
<keyword evidence="6 9" id="KW-0732">Signal</keyword>
<evidence type="ECO:0000256" key="4">
    <source>
        <dbReference type="ARBA" id="ARBA00022525"/>
    </source>
</evidence>
<sequence length="125" mass="14093">MMNRDRPFIKHTRKSMDARKQFLHLYKQLHFMAFCFVTPSYSANMPKLSPLTIFVATLLISAAITSAARPSPTFDDVESKAVEVLSDDVGCEGLGVEACLEKETSNAHTDYIYTQRQPKPPQKKP</sequence>
<keyword evidence="4 9" id="KW-0964">Secreted</keyword>
<reference evidence="10" key="1">
    <citation type="submission" date="2021-01" db="UniProtKB">
        <authorList>
            <consortium name="EnsemblPlants"/>
        </authorList>
    </citation>
    <scope>IDENTIFICATION</scope>
</reference>
<evidence type="ECO:0000256" key="9">
    <source>
        <dbReference type="RuleBase" id="RU368031"/>
    </source>
</evidence>